<proteinExistence type="predicted"/>
<protein>
    <submittedName>
        <fullName evidence="3">Uncharacterized protein</fullName>
    </submittedName>
</protein>
<gene>
    <name evidence="3" type="ORF">B7727_04850</name>
</gene>
<evidence type="ECO:0000313" key="4">
    <source>
        <dbReference type="Proteomes" id="UP000193958"/>
    </source>
</evidence>
<dbReference type="RefSeq" id="WP_084920715.1">
    <property type="nucleotide sequence ID" value="NZ_NCUE01000018.1"/>
</dbReference>
<evidence type="ECO:0000256" key="2">
    <source>
        <dbReference type="SAM" id="Phobius"/>
    </source>
</evidence>
<keyword evidence="1" id="KW-0175">Coiled coil</keyword>
<sequence length="266" mass="31004">MSEELEIQVLAKSERFNEKKEALKAFSEEIPEQSDLPTVPQDNLMFGFINTEYDVTGKDLNALTDAVQNKMIEQNKHIKKIIQEFNTIYETFQILDDDYIKRISESLIAAKEANNKAIQGLHEIEEYQTGNKKLLDDVFKQNKDLIEILKKHHKKLEELEQLEEKQSEIQIEIDSLKAKLKSLVKIENSFNDLHLQVKETQNELKNDVDKMNVRLIDESKNLTLTVEKFQTELEEKQKEISFLRKGFYALGILFALIVVILLFKGM</sequence>
<keyword evidence="2" id="KW-0472">Membrane</keyword>
<dbReference type="Proteomes" id="UP000193958">
    <property type="component" value="Unassembled WGS sequence"/>
</dbReference>
<comment type="caution">
    <text evidence="3">The sequence shown here is derived from an EMBL/GenBank/DDBJ whole genome shotgun (WGS) entry which is preliminary data.</text>
</comment>
<dbReference type="EMBL" id="NCUE01000018">
    <property type="protein sequence ID" value="ORO43407.1"/>
    <property type="molecule type" value="Genomic_DNA"/>
</dbReference>
<reference evidence="3 4" key="1">
    <citation type="journal article" date="2016" name="Eur. J. Clin. Microbiol. Infect. Dis.">
        <title>Whole genome sequencing as a tool for phylogenetic analysis of clinical strains of Mitis group streptococci.</title>
        <authorList>
            <person name="Rasmussen L.H."/>
            <person name="Dargis R."/>
            <person name="Hojholt K."/>
            <person name="Christensen J.J."/>
            <person name="Skovgaard O."/>
            <person name="Justesen U.S."/>
            <person name="Rosenvinge F.S."/>
            <person name="Moser C."/>
            <person name="Lukjancenko O."/>
            <person name="Rasmussen S."/>
            <person name="Nielsen X.C."/>
        </authorList>
    </citation>
    <scope>NUCLEOTIDE SEQUENCE [LARGE SCALE GENOMIC DNA]</scope>
    <source>
        <strain evidence="3 4">B_003802_10</strain>
    </source>
</reference>
<keyword evidence="2" id="KW-1133">Transmembrane helix</keyword>
<evidence type="ECO:0000313" key="3">
    <source>
        <dbReference type="EMBL" id="ORO43407.1"/>
    </source>
</evidence>
<feature type="coiled-coil region" evidence="1">
    <location>
        <begin position="142"/>
        <end position="246"/>
    </location>
</feature>
<feature type="transmembrane region" description="Helical" evidence="2">
    <location>
        <begin position="246"/>
        <end position="263"/>
    </location>
</feature>
<keyword evidence="2" id="KW-0812">Transmembrane</keyword>
<evidence type="ECO:0000256" key="1">
    <source>
        <dbReference type="SAM" id="Coils"/>
    </source>
</evidence>
<dbReference type="AlphaFoldDB" id="A0A1X1G954"/>
<organism evidence="3 4">
    <name type="scientific">Streptococcus oralis subsp. tigurinus</name>
    <dbReference type="NCBI Taxonomy" id="1077464"/>
    <lineage>
        <taxon>Bacteria</taxon>
        <taxon>Bacillati</taxon>
        <taxon>Bacillota</taxon>
        <taxon>Bacilli</taxon>
        <taxon>Lactobacillales</taxon>
        <taxon>Streptococcaceae</taxon>
        <taxon>Streptococcus</taxon>
    </lineage>
</organism>
<name>A0A1X1G954_STROR</name>
<accession>A0A1X1G954</accession>